<keyword evidence="2" id="KW-0677">Repeat</keyword>
<dbReference type="PANTHER" id="PTHR45614">
    <property type="entry name" value="MYB PROTEIN-RELATED"/>
    <property type="match status" value="1"/>
</dbReference>
<gene>
    <name evidence="10" type="ORF">SEMRO_1233_G254780.1</name>
</gene>
<dbReference type="GO" id="GO:0000978">
    <property type="term" value="F:RNA polymerase II cis-regulatory region sequence-specific DNA binding"/>
    <property type="evidence" value="ECO:0007669"/>
    <property type="project" value="TreeGrafter"/>
</dbReference>
<evidence type="ECO:0000259" key="9">
    <source>
        <dbReference type="PROSITE" id="PS51294"/>
    </source>
</evidence>
<feature type="domain" description="HTH myb-type" evidence="9">
    <location>
        <begin position="494"/>
        <end position="545"/>
    </location>
</feature>
<feature type="compositionally biased region" description="Polar residues" evidence="7">
    <location>
        <begin position="34"/>
        <end position="59"/>
    </location>
</feature>
<feature type="domain" description="Myb-like" evidence="8">
    <location>
        <begin position="494"/>
        <end position="545"/>
    </location>
</feature>
<evidence type="ECO:0000313" key="11">
    <source>
        <dbReference type="Proteomes" id="UP001153069"/>
    </source>
</evidence>
<evidence type="ECO:0000256" key="2">
    <source>
        <dbReference type="ARBA" id="ARBA00022737"/>
    </source>
</evidence>
<feature type="compositionally biased region" description="Basic and acidic residues" evidence="7">
    <location>
        <begin position="108"/>
        <end position="121"/>
    </location>
</feature>
<dbReference type="InterPro" id="IPR001005">
    <property type="entry name" value="SANT/Myb"/>
</dbReference>
<comment type="caution">
    <text evidence="10">The sequence shown here is derived from an EMBL/GenBank/DDBJ whole genome shotgun (WGS) entry which is preliminary data.</text>
</comment>
<keyword evidence="4" id="KW-0238">DNA-binding</keyword>
<feature type="domain" description="HTH myb-type" evidence="9">
    <location>
        <begin position="448"/>
        <end position="493"/>
    </location>
</feature>
<evidence type="ECO:0000256" key="4">
    <source>
        <dbReference type="ARBA" id="ARBA00023125"/>
    </source>
</evidence>
<dbReference type="Pfam" id="PF00249">
    <property type="entry name" value="Myb_DNA-binding"/>
    <property type="match status" value="3"/>
</dbReference>
<feature type="compositionally biased region" description="Polar residues" evidence="7">
    <location>
        <begin position="614"/>
        <end position="624"/>
    </location>
</feature>
<accession>A0A9N8EM24</accession>
<feature type="compositionally biased region" description="Acidic residues" evidence="7">
    <location>
        <begin position="1"/>
        <end position="22"/>
    </location>
</feature>
<dbReference type="AlphaFoldDB" id="A0A9N8EM24"/>
<dbReference type="Gene3D" id="1.10.10.60">
    <property type="entry name" value="Homeodomain-like"/>
    <property type="match status" value="3"/>
</dbReference>
<dbReference type="GO" id="GO:0000981">
    <property type="term" value="F:DNA-binding transcription factor activity, RNA polymerase II-specific"/>
    <property type="evidence" value="ECO:0007669"/>
    <property type="project" value="TreeGrafter"/>
</dbReference>
<evidence type="ECO:0000256" key="5">
    <source>
        <dbReference type="ARBA" id="ARBA00023163"/>
    </source>
</evidence>
<dbReference type="InterPro" id="IPR009057">
    <property type="entry name" value="Homeodomain-like_sf"/>
</dbReference>
<keyword evidence="11" id="KW-1185">Reference proteome</keyword>
<dbReference type="EMBL" id="CAICTM010001231">
    <property type="protein sequence ID" value="CAB9521791.1"/>
    <property type="molecule type" value="Genomic_DNA"/>
</dbReference>
<feature type="domain" description="Myb-like" evidence="8">
    <location>
        <begin position="442"/>
        <end position="493"/>
    </location>
</feature>
<proteinExistence type="predicted"/>
<reference evidence="10" key="1">
    <citation type="submission" date="2020-06" db="EMBL/GenBank/DDBJ databases">
        <authorList>
            <consortium name="Plant Systems Biology data submission"/>
        </authorList>
    </citation>
    <scope>NUCLEOTIDE SEQUENCE</scope>
    <source>
        <strain evidence="10">D6</strain>
    </source>
</reference>
<dbReference type="FunFam" id="1.10.10.60:FF:000016">
    <property type="entry name" value="Transcriptional activator Myb isoform A"/>
    <property type="match status" value="1"/>
</dbReference>
<dbReference type="OrthoDB" id="2143914at2759"/>
<comment type="subcellular location">
    <subcellularLocation>
        <location evidence="1">Nucleus</location>
    </subcellularLocation>
</comment>
<keyword evidence="6" id="KW-0539">Nucleus</keyword>
<feature type="region of interest" description="Disordered" evidence="7">
    <location>
        <begin position="90"/>
        <end position="374"/>
    </location>
</feature>
<dbReference type="GO" id="GO:0005634">
    <property type="term" value="C:nucleus"/>
    <property type="evidence" value="ECO:0007669"/>
    <property type="project" value="UniProtKB-SubCell"/>
</dbReference>
<evidence type="ECO:0000256" key="7">
    <source>
        <dbReference type="SAM" id="MobiDB-lite"/>
    </source>
</evidence>
<dbReference type="CDD" id="cd00167">
    <property type="entry name" value="SANT"/>
    <property type="match status" value="3"/>
</dbReference>
<feature type="compositionally biased region" description="Basic and acidic residues" evidence="7">
    <location>
        <begin position="149"/>
        <end position="169"/>
    </location>
</feature>
<sequence length="717" mass="77796">MPSLVDEEEAKEQTFDSEEEEEQQHKVLADHEQQLTTKTNTVSRIPSETSPKAVSTVATEATMAADPKLATNESVQADPLGALASAALADASANEAKKASTTTYSSPKADKQFLEEKKENAHPVATISFRREPPLVPRGAYPYPARYPPRGDEHLYHRSEGYPHPEHGYPPRTEAYPPPPPHGEYYSAAIPPYRPEYPPPYGWHGAHLQHSAPSHGPPPPPPPPAHGREYWSRHHPPHAPPPPPPMAGRSPYQASHLSQYPGQPTASTPPVGRMHYPPPPYYKGAPPTAYPPTPQRGAPGSDAAGAHPTSPSGSWAHRPPHVVGTPPHPSRPGATTSPASTTRSNDSTPRLLTTSAVKPPSPLSDHGEDDIYGDHHASQGITRMIGESSASSPPRSASAAAAAARKLQVLSGAGLLHPHATGQPTLAHNKIATPSNLTASGKRRASMGKWTEEEDSLLRQAVAEFSGRSWKKIASRLCGRTDVQCLHRWQKVLKPGLIKGPWTPDEDATVIRLVQIHGTKKWSFIARQLNGRLGKQCRERWYNHLNPDINKGEWTDDEDRILLEAHEELGNRWAEIAKRLPGRTDNAIKNRWNSTLKRILSRGPQETRKRRSDSASSGSVTAQADNHVKATKEKDAATKYTGEKRSREEDQVAAEALSGLAGSSKTKKLRVLPTNASKKCSSSSLSGITRSASDLRGDADLLLGFNRSSPTVSTASS</sequence>
<keyword evidence="5" id="KW-0804">Transcription</keyword>
<dbReference type="InterPro" id="IPR017930">
    <property type="entry name" value="Myb_dom"/>
</dbReference>
<protein>
    <submittedName>
        <fullName evidence="10">Myb-related protein A</fullName>
    </submittedName>
</protein>
<feature type="domain" description="Myb-like" evidence="8">
    <location>
        <begin position="546"/>
        <end position="596"/>
    </location>
</feature>
<feature type="compositionally biased region" description="Pro residues" evidence="7">
    <location>
        <begin position="215"/>
        <end position="225"/>
    </location>
</feature>
<evidence type="ECO:0000256" key="1">
    <source>
        <dbReference type="ARBA" id="ARBA00004123"/>
    </source>
</evidence>
<dbReference type="PROSITE" id="PS50090">
    <property type="entry name" value="MYB_LIKE"/>
    <property type="match status" value="3"/>
</dbReference>
<dbReference type="SMART" id="SM00717">
    <property type="entry name" value="SANT"/>
    <property type="match status" value="3"/>
</dbReference>
<feature type="compositionally biased region" description="Pro residues" evidence="7">
    <location>
        <begin position="192"/>
        <end position="201"/>
    </location>
</feature>
<evidence type="ECO:0000256" key="6">
    <source>
        <dbReference type="ARBA" id="ARBA00023242"/>
    </source>
</evidence>
<dbReference type="InterPro" id="IPR050560">
    <property type="entry name" value="MYB_TF"/>
</dbReference>
<dbReference type="Proteomes" id="UP001153069">
    <property type="component" value="Unassembled WGS sequence"/>
</dbReference>
<evidence type="ECO:0000256" key="3">
    <source>
        <dbReference type="ARBA" id="ARBA00023015"/>
    </source>
</evidence>
<feature type="region of interest" description="Disordered" evidence="7">
    <location>
        <begin position="597"/>
        <end position="666"/>
    </location>
</feature>
<evidence type="ECO:0000259" key="8">
    <source>
        <dbReference type="PROSITE" id="PS50090"/>
    </source>
</evidence>
<dbReference type="FunFam" id="1.10.10.60:FF:000010">
    <property type="entry name" value="Transcriptional activator Myb isoform A"/>
    <property type="match status" value="1"/>
</dbReference>
<feature type="compositionally biased region" description="Basic and acidic residues" evidence="7">
    <location>
        <begin position="626"/>
        <end position="650"/>
    </location>
</feature>
<organism evidence="10 11">
    <name type="scientific">Seminavis robusta</name>
    <dbReference type="NCBI Taxonomy" id="568900"/>
    <lineage>
        <taxon>Eukaryota</taxon>
        <taxon>Sar</taxon>
        <taxon>Stramenopiles</taxon>
        <taxon>Ochrophyta</taxon>
        <taxon>Bacillariophyta</taxon>
        <taxon>Bacillariophyceae</taxon>
        <taxon>Bacillariophycidae</taxon>
        <taxon>Naviculales</taxon>
        <taxon>Naviculaceae</taxon>
        <taxon>Seminavis</taxon>
    </lineage>
</organism>
<feature type="domain" description="HTH myb-type" evidence="9">
    <location>
        <begin position="546"/>
        <end position="600"/>
    </location>
</feature>
<dbReference type="PROSITE" id="PS51294">
    <property type="entry name" value="HTH_MYB"/>
    <property type="match status" value="3"/>
</dbReference>
<feature type="compositionally biased region" description="Polar residues" evidence="7">
    <location>
        <begin position="252"/>
        <end position="268"/>
    </location>
</feature>
<feature type="compositionally biased region" description="Low complexity" evidence="7">
    <location>
        <begin position="653"/>
        <end position="664"/>
    </location>
</feature>
<feature type="compositionally biased region" description="Basic and acidic residues" evidence="7">
    <location>
        <begin position="23"/>
        <end position="33"/>
    </location>
</feature>
<name>A0A9N8EM24_9STRA</name>
<keyword evidence="3" id="KW-0805">Transcription regulation</keyword>
<evidence type="ECO:0000313" key="10">
    <source>
        <dbReference type="EMBL" id="CAB9521791.1"/>
    </source>
</evidence>
<dbReference type="SUPFAM" id="SSF46689">
    <property type="entry name" value="Homeodomain-like"/>
    <property type="match status" value="2"/>
</dbReference>
<feature type="region of interest" description="Disordered" evidence="7">
    <location>
        <begin position="1"/>
        <end position="59"/>
    </location>
</feature>
<dbReference type="PANTHER" id="PTHR45614:SF274">
    <property type="entry name" value="MYB-LIKE DNA-BINDING PROTEIN"/>
    <property type="match status" value="1"/>
</dbReference>
<feature type="compositionally biased region" description="Polar residues" evidence="7">
    <location>
        <begin position="333"/>
        <end position="356"/>
    </location>
</feature>